<evidence type="ECO:0000313" key="2">
    <source>
        <dbReference type="Proteomes" id="UP000245627"/>
    </source>
</evidence>
<protein>
    <recommendedName>
        <fullName evidence="3">Hydrolase</fullName>
    </recommendedName>
</protein>
<sequence>MIIAVDFDGTIVEHRYPEIGKPVPFAIDILIKLREERHTLILWTVREGALLQEAIDYCAAHGVIFYAHNANFPEEETTRASRKLTADLFIDDRNLGGLPDWTAIYRAISAMRHGSQDIIPILYGQPNLTARKQKRGFFAALFGDN</sequence>
<keyword evidence="2" id="KW-1185">Reference proteome</keyword>
<accession>A0A2T8HK66</accession>
<dbReference type="RefSeq" id="WP_116775418.1">
    <property type="nucleotide sequence ID" value="NZ_QDKG01000002.1"/>
</dbReference>
<dbReference type="OrthoDB" id="5431039at2"/>
<reference evidence="1 2" key="1">
    <citation type="submission" date="2018-04" db="EMBL/GenBank/DDBJ databases">
        <title>Sphingobacterium cortibacter sp. nov.</title>
        <authorList>
            <person name="Li Y."/>
        </authorList>
    </citation>
    <scope>NUCLEOTIDE SEQUENCE [LARGE SCALE GENOMIC DNA]</scope>
    <source>
        <strain evidence="1 2">2c-3</strain>
    </source>
</reference>
<dbReference type="NCBIfam" id="NF046079">
    <property type="entry name" value="HAD_phos_BT0820"/>
    <property type="match status" value="1"/>
</dbReference>
<dbReference type="AlphaFoldDB" id="A0A2T8HK66"/>
<comment type="caution">
    <text evidence="1">The sequence shown here is derived from an EMBL/GenBank/DDBJ whole genome shotgun (WGS) entry which is preliminary data.</text>
</comment>
<evidence type="ECO:0008006" key="3">
    <source>
        <dbReference type="Google" id="ProtNLM"/>
    </source>
</evidence>
<gene>
    <name evidence="1" type="ORF">DC487_07905</name>
</gene>
<dbReference type="SUPFAM" id="SSF56784">
    <property type="entry name" value="HAD-like"/>
    <property type="match status" value="1"/>
</dbReference>
<dbReference type="InterPro" id="IPR023214">
    <property type="entry name" value="HAD_sf"/>
</dbReference>
<proteinExistence type="predicted"/>
<evidence type="ECO:0000313" key="1">
    <source>
        <dbReference type="EMBL" id="PVH25846.1"/>
    </source>
</evidence>
<organism evidence="1 2">
    <name type="scientific">Sphingobacterium corticibacter</name>
    <dbReference type="NCBI Taxonomy" id="2171749"/>
    <lineage>
        <taxon>Bacteria</taxon>
        <taxon>Pseudomonadati</taxon>
        <taxon>Bacteroidota</taxon>
        <taxon>Sphingobacteriia</taxon>
        <taxon>Sphingobacteriales</taxon>
        <taxon>Sphingobacteriaceae</taxon>
        <taxon>Sphingobacterium</taxon>
    </lineage>
</organism>
<name>A0A2T8HK66_9SPHI</name>
<dbReference type="Proteomes" id="UP000245627">
    <property type="component" value="Unassembled WGS sequence"/>
</dbReference>
<dbReference type="Gene3D" id="3.40.50.1000">
    <property type="entry name" value="HAD superfamily/HAD-like"/>
    <property type="match status" value="1"/>
</dbReference>
<dbReference type="EMBL" id="QDKG01000002">
    <property type="protein sequence ID" value="PVH25846.1"/>
    <property type="molecule type" value="Genomic_DNA"/>
</dbReference>
<dbReference type="InterPro" id="IPR036412">
    <property type="entry name" value="HAD-like_sf"/>
</dbReference>